<name>A0ABX0H6S9_9BACT</name>
<dbReference type="InterPro" id="IPR051685">
    <property type="entry name" value="Ycf3/AcsC/BcsC/TPR_MFPF"/>
</dbReference>
<dbReference type="SMART" id="SM00028">
    <property type="entry name" value="TPR"/>
    <property type="match status" value="7"/>
</dbReference>
<dbReference type="Gene3D" id="1.25.40.10">
    <property type="entry name" value="Tetratricopeptide repeat domain"/>
    <property type="match status" value="3"/>
</dbReference>
<evidence type="ECO:0000256" key="2">
    <source>
        <dbReference type="ARBA" id="ARBA00022803"/>
    </source>
</evidence>
<feature type="repeat" description="TPR" evidence="3">
    <location>
        <begin position="40"/>
        <end position="73"/>
    </location>
</feature>
<dbReference type="Pfam" id="PF13432">
    <property type="entry name" value="TPR_16"/>
    <property type="match status" value="1"/>
</dbReference>
<dbReference type="Pfam" id="PF00515">
    <property type="entry name" value="TPR_1"/>
    <property type="match status" value="2"/>
</dbReference>
<keyword evidence="5" id="KW-1185">Reference proteome</keyword>
<dbReference type="SUPFAM" id="SSF48452">
    <property type="entry name" value="TPR-like"/>
    <property type="match status" value="1"/>
</dbReference>
<keyword evidence="2 3" id="KW-0802">TPR repeat</keyword>
<sequence>MEKEKAIALNNEGAKHFLNRAFDSAISCYTKALELDPTNSSILNNLGLYHHQQKAYKKALEFFEKAIEIDSKPTYLVNSGNALAMMGVYPQAREKYLEALKQDPDHHSARVSLAQLAAHTGDHESAIETWEKILASNHDTAYVIQLAKAYINVKKWEKALQRLHSIPAKEGNALAWFMIGQCEFQLKNHGLAEKAFKMALADDPDHSEIRQHLAVNYLAMGEWEKGIKHLSTILRLEPQNYQVMTELAVVYLGRGDQKMAWDWLDRALQLKPDFSKALHYKKILDQSQSQQ</sequence>
<feature type="repeat" description="TPR" evidence="3">
    <location>
        <begin position="241"/>
        <end position="274"/>
    </location>
</feature>
<evidence type="ECO:0000313" key="4">
    <source>
        <dbReference type="EMBL" id="NHE57493.1"/>
    </source>
</evidence>
<dbReference type="Pfam" id="PF14559">
    <property type="entry name" value="TPR_19"/>
    <property type="match status" value="1"/>
</dbReference>
<evidence type="ECO:0000313" key="5">
    <source>
        <dbReference type="Proteomes" id="UP000649799"/>
    </source>
</evidence>
<feature type="repeat" description="TPR" evidence="3">
    <location>
        <begin position="6"/>
        <end position="39"/>
    </location>
</feature>
<dbReference type="PANTHER" id="PTHR44943">
    <property type="entry name" value="CELLULOSE SYNTHASE OPERON PROTEIN C"/>
    <property type="match status" value="1"/>
</dbReference>
<gene>
    <name evidence="4" type="ORF">G9Q97_11800</name>
</gene>
<reference evidence="4 5" key="1">
    <citation type="submission" date="2020-03" db="EMBL/GenBank/DDBJ databases">
        <title>Cyclobacterium plantarum sp. nov., a marine bacterium isolated from a coastal-marine wetland.</title>
        <authorList>
            <person name="Sanchez-Porro C."/>
            <person name="Ventosa A."/>
            <person name="Amoozegar M."/>
        </authorList>
    </citation>
    <scope>NUCLEOTIDE SEQUENCE [LARGE SCALE GENOMIC DNA]</scope>
    <source>
        <strain evidence="4 5">GBPx2</strain>
    </source>
</reference>
<dbReference type="EMBL" id="JAANYN010000004">
    <property type="protein sequence ID" value="NHE57493.1"/>
    <property type="molecule type" value="Genomic_DNA"/>
</dbReference>
<dbReference type="InterPro" id="IPR011990">
    <property type="entry name" value="TPR-like_helical_dom_sf"/>
</dbReference>
<dbReference type="RefSeq" id="WP_166147050.1">
    <property type="nucleotide sequence ID" value="NZ_JAANYN010000004.1"/>
</dbReference>
<dbReference type="PANTHER" id="PTHR44943:SF4">
    <property type="entry name" value="TPR REPEAT-CONTAINING PROTEIN MJ0798"/>
    <property type="match status" value="1"/>
</dbReference>
<evidence type="ECO:0000256" key="1">
    <source>
        <dbReference type="ARBA" id="ARBA00022737"/>
    </source>
</evidence>
<keyword evidence="1" id="KW-0677">Repeat</keyword>
<evidence type="ECO:0000256" key="3">
    <source>
        <dbReference type="PROSITE-ProRule" id="PRU00339"/>
    </source>
</evidence>
<feature type="repeat" description="TPR" evidence="3">
    <location>
        <begin position="207"/>
        <end position="240"/>
    </location>
</feature>
<dbReference type="InterPro" id="IPR019734">
    <property type="entry name" value="TPR_rpt"/>
</dbReference>
<accession>A0ABX0H6S9</accession>
<proteinExistence type="predicted"/>
<organism evidence="4 5">
    <name type="scientific">Cyclobacterium plantarum</name>
    <dbReference type="NCBI Taxonomy" id="2716263"/>
    <lineage>
        <taxon>Bacteria</taxon>
        <taxon>Pseudomonadati</taxon>
        <taxon>Bacteroidota</taxon>
        <taxon>Cytophagia</taxon>
        <taxon>Cytophagales</taxon>
        <taxon>Cyclobacteriaceae</taxon>
        <taxon>Cyclobacterium</taxon>
    </lineage>
</organism>
<feature type="repeat" description="TPR" evidence="3">
    <location>
        <begin position="173"/>
        <end position="206"/>
    </location>
</feature>
<protein>
    <submittedName>
        <fullName evidence="4">Tetratricopeptide repeat protein</fullName>
    </submittedName>
</protein>
<dbReference type="Proteomes" id="UP000649799">
    <property type="component" value="Unassembled WGS sequence"/>
</dbReference>
<dbReference type="PROSITE" id="PS50005">
    <property type="entry name" value="TPR"/>
    <property type="match status" value="5"/>
</dbReference>
<comment type="caution">
    <text evidence="4">The sequence shown here is derived from an EMBL/GenBank/DDBJ whole genome shotgun (WGS) entry which is preliminary data.</text>
</comment>